<keyword evidence="2" id="KW-0175">Coiled coil</keyword>
<dbReference type="SMART" id="SM00052">
    <property type="entry name" value="EAL"/>
    <property type="match status" value="1"/>
</dbReference>
<dbReference type="SMART" id="SM00267">
    <property type="entry name" value="GGDEF"/>
    <property type="match status" value="1"/>
</dbReference>
<dbReference type="InterPro" id="IPR000014">
    <property type="entry name" value="PAS"/>
</dbReference>
<dbReference type="InterPro" id="IPR011006">
    <property type="entry name" value="CheY-like_superfamily"/>
</dbReference>
<dbReference type="InterPro" id="IPR050706">
    <property type="entry name" value="Cyclic-di-GMP_PDE-like"/>
</dbReference>
<dbReference type="SMART" id="SM00091">
    <property type="entry name" value="PAS"/>
    <property type="match status" value="1"/>
</dbReference>
<reference evidence="6 7" key="1">
    <citation type="submission" date="2022-03" db="EMBL/GenBank/DDBJ databases">
        <title>Complete genome sequence of Lysobacter capsici VKM B-2533 and Lysobacter gummosus 10.1.1, promising sources of lytic agents.</title>
        <authorList>
            <person name="Tarlachkov S.V."/>
            <person name="Kudryakova I.V."/>
            <person name="Afoshin A.S."/>
            <person name="Leontyevskaya E.A."/>
            <person name="Leontyevskaya N.V."/>
        </authorList>
    </citation>
    <scope>NUCLEOTIDE SEQUENCE [LARGE SCALE GENOMIC DNA]</scope>
    <source>
        <strain evidence="6 7">10.1.1</strain>
    </source>
</reference>
<feature type="coiled-coil region" evidence="2">
    <location>
        <begin position="127"/>
        <end position="154"/>
    </location>
</feature>
<dbReference type="SUPFAM" id="SSF55785">
    <property type="entry name" value="PYP-like sensor domain (PAS domain)"/>
    <property type="match status" value="1"/>
</dbReference>
<keyword evidence="7" id="KW-1185">Reference proteome</keyword>
<dbReference type="SUPFAM" id="SSF52172">
    <property type="entry name" value="CheY-like"/>
    <property type="match status" value="1"/>
</dbReference>
<dbReference type="CDD" id="cd01949">
    <property type="entry name" value="GGDEF"/>
    <property type="match status" value="1"/>
</dbReference>
<dbReference type="InterPro" id="IPR000160">
    <property type="entry name" value="GGDEF_dom"/>
</dbReference>
<evidence type="ECO:0000256" key="1">
    <source>
        <dbReference type="PROSITE-ProRule" id="PRU00169"/>
    </source>
</evidence>
<comment type="caution">
    <text evidence="1">Lacks conserved residue(s) required for the propagation of feature annotation.</text>
</comment>
<dbReference type="InterPro" id="IPR001633">
    <property type="entry name" value="EAL_dom"/>
</dbReference>
<dbReference type="InterPro" id="IPR043128">
    <property type="entry name" value="Rev_trsase/Diguanyl_cyclase"/>
</dbReference>
<sequence length="699" mass="77300">MQFGKDMVLRLLIVDDSVEAAEAIVSALRNSGIAVRPTRPENEQELSALILQHPPDLVLAARNSRNISLLKLMQSVDASGKDLPVLVLMEAVDEAAVLGVMEIGARGIVLRSNISHLQNVVRAEWADLEARRSLRRLEAQVRETERRCDALIDSSRDPIAYIHEGMHIRANAAYLEIFGFESFEDIEGMSLLDLVAPGQVDGFKQLLKQLSKGETPPPTYETQARALDGNAFPAVMEFTAATYEGEQCLQVVLRRQEVDPELAREVEALRQRDQVTGLLNRATFLRALEDAVADAAQNSAHHGLLLIEPDHYNQLLQEIGLDQADQLIKACGERLREAIGPDDVAARFGEHQFAVLTLHSDHSHTSGLGDKLREAFSARVLETDHLSLSATASVGGVQIGEKIASVTAVLGKAAQCLQSASDIGGNRIELFDPGAADRAEEERIAAWVARIRDALDADRFVMNYQPLINLHGEPIEMYEAYLRMQNLGPGTDEGGGELVQPLSFLQVAEEHGLLWEIDRWVVGRAIQVIGERMRQGRRTTLLVKITQASLQDESLQQHIVELLAKHGADGKLLVLQLPESKVFTNLRAAQEFQSRIYHYGVRVGLEQFGAGLNSFQLLTHFDAAFLKIDRSYMEDLTSNPDHQQRVREIAEKARELGRQTIAEFVQDAASMSLLFAAGIDYAQGHFLAAAGPDMDYDFQ</sequence>
<accession>A0ABY3XI19</accession>
<dbReference type="RefSeq" id="WP_057942447.1">
    <property type="nucleotide sequence ID" value="NZ_CP011131.1"/>
</dbReference>
<dbReference type="SUPFAM" id="SSF141868">
    <property type="entry name" value="EAL domain-like"/>
    <property type="match status" value="1"/>
</dbReference>
<evidence type="ECO:0000259" key="5">
    <source>
        <dbReference type="PROSITE" id="PS50887"/>
    </source>
</evidence>
<dbReference type="Gene3D" id="3.40.50.2300">
    <property type="match status" value="1"/>
</dbReference>
<dbReference type="PROSITE" id="PS50110">
    <property type="entry name" value="RESPONSE_REGULATORY"/>
    <property type="match status" value="1"/>
</dbReference>
<evidence type="ECO:0000313" key="6">
    <source>
        <dbReference type="EMBL" id="UNP31291.1"/>
    </source>
</evidence>
<dbReference type="SUPFAM" id="SSF55073">
    <property type="entry name" value="Nucleotide cyclase"/>
    <property type="match status" value="1"/>
</dbReference>
<dbReference type="InterPro" id="IPR001789">
    <property type="entry name" value="Sig_transdc_resp-reg_receiver"/>
</dbReference>
<name>A0ABY3XI19_9GAMM</name>
<dbReference type="InterPro" id="IPR035965">
    <property type="entry name" value="PAS-like_dom_sf"/>
</dbReference>
<dbReference type="InterPro" id="IPR013767">
    <property type="entry name" value="PAS_fold"/>
</dbReference>
<dbReference type="CDD" id="cd00156">
    <property type="entry name" value="REC"/>
    <property type="match status" value="1"/>
</dbReference>
<dbReference type="CDD" id="cd00130">
    <property type="entry name" value="PAS"/>
    <property type="match status" value="1"/>
</dbReference>
<dbReference type="InterPro" id="IPR035919">
    <property type="entry name" value="EAL_sf"/>
</dbReference>
<feature type="domain" description="GGDEF" evidence="5">
    <location>
        <begin position="300"/>
        <end position="433"/>
    </location>
</feature>
<feature type="domain" description="EAL" evidence="4">
    <location>
        <begin position="444"/>
        <end position="699"/>
    </location>
</feature>
<dbReference type="NCBIfam" id="TIGR00229">
    <property type="entry name" value="sensory_box"/>
    <property type="match status" value="1"/>
</dbReference>
<dbReference type="PANTHER" id="PTHR33121:SF79">
    <property type="entry name" value="CYCLIC DI-GMP PHOSPHODIESTERASE PDED-RELATED"/>
    <property type="match status" value="1"/>
</dbReference>
<dbReference type="EMBL" id="CP093547">
    <property type="protein sequence ID" value="UNP31291.1"/>
    <property type="molecule type" value="Genomic_DNA"/>
</dbReference>
<dbReference type="Pfam" id="PF00990">
    <property type="entry name" value="GGDEF"/>
    <property type="match status" value="1"/>
</dbReference>
<dbReference type="PROSITE" id="PS50883">
    <property type="entry name" value="EAL"/>
    <property type="match status" value="1"/>
</dbReference>
<dbReference type="InterPro" id="IPR029787">
    <property type="entry name" value="Nucleotide_cyclase"/>
</dbReference>
<dbReference type="PROSITE" id="PS50887">
    <property type="entry name" value="GGDEF"/>
    <property type="match status" value="1"/>
</dbReference>
<evidence type="ECO:0000259" key="4">
    <source>
        <dbReference type="PROSITE" id="PS50883"/>
    </source>
</evidence>
<dbReference type="Gene3D" id="3.30.70.270">
    <property type="match status" value="1"/>
</dbReference>
<organism evidence="6 7">
    <name type="scientific">Lysobacter gummosus</name>
    <dbReference type="NCBI Taxonomy" id="262324"/>
    <lineage>
        <taxon>Bacteria</taxon>
        <taxon>Pseudomonadati</taxon>
        <taxon>Pseudomonadota</taxon>
        <taxon>Gammaproteobacteria</taxon>
        <taxon>Lysobacterales</taxon>
        <taxon>Lysobacteraceae</taxon>
        <taxon>Lysobacter</taxon>
    </lineage>
</organism>
<dbReference type="Pfam" id="PF00989">
    <property type="entry name" value="PAS"/>
    <property type="match status" value="1"/>
</dbReference>
<dbReference type="PANTHER" id="PTHR33121">
    <property type="entry name" value="CYCLIC DI-GMP PHOSPHODIESTERASE PDEF"/>
    <property type="match status" value="1"/>
</dbReference>
<evidence type="ECO:0000256" key="2">
    <source>
        <dbReference type="SAM" id="Coils"/>
    </source>
</evidence>
<feature type="domain" description="Response regulatory" evidence="3">
    <location>
        <begin position="10"/>
        <end position="126"/>
    </location>
</feature>
<proteinExistence type="predicted"/>
<gene>
    <name evidence="6" type="ORF">MOV92_08665</name>
</gene>
<dbReference type="Gene3D" id="3.30.450.20">
    <property type="entry name" value="PAS domain"/>
    <property type="match status" value="1"/>
</dbReference>
<dbReference type="CDD" id="cd01948">
    <property type="entry name" value="EAL"/>
    <property type="match status" value="1"/>
</dbReference>
<dbReference type="Gene3D" id="3.20.20.450">
    <property type="entry name" value="EAL domain"/>
    <property type="match status" value="1"/>
</dbReference>
<dbReference type="NCBIfam" id="TIGR00254">
    <property type="entry name" value="GGDEF"/>
    <property type="match status" value="1"/>
</dbReference>
<evidence type="ECO:0000313" key="7">
    <source>
        <dbReference type="Proteomes" id="UP000829194"/>
    </source>
</evidence>
<dbReference type="Pfam" id="PF00563">
    <property type="entry name" value="EAL"/>
    <property type="match status" value="1"/>
</dbReference>
<dbReference type="Proteomes" id="UP000829194">
    <property type="component" value="Chromosome"/>
</dbReference>
<evidence type="ECO:0000259" key="3">
    <source>
        <dbReference type="PROSITE" id="PS50110"/>
    </source>
</evidence>
<protein>
    <submittedName>
        <fullName evidence="6">EAL domain-containing protein</fullName>
    </submittedName>
</protein>